<accession>A0AAD7CFU0</accession>
<gene>
    <name evidence="2" type="ORF">FB45DRAFT_893264</name>
</gene>
<organism evidence="2 3">
    <name type="scientific">Roridomyces roridus</name>
    <dbReference type="NCBI Taxonomy" id="1738132"/>
    <lineage>
        <taxon>Eukaryota</taxon>
        <taxon>Fungi</taxon>
        <taxon>Dikarya</taxon>
        <taxon>Basidiomycota</taxon>
        <taxon>Agaricomycotina</taxon>
        <taxon>Agaricomycetes</taxon>
        <taxon>Agaricomycetidae</taxon>
        <taxon>Agaricales</taxon>
        <taxon>Marasmiineae</taxon>
        <taxon>Mycenaceae</taxon>
        <taxon>Roridomyces</taxon>
    </lineage>
</organism>
<comment type="caution">
    <text evidence="2">The sequence shown here is derived from an EMBL/GenBank/DDBJ whole genome shotgun (WGS) entry which is preliminary data.</text>
</comment>
<protein>
    <submittedName>
        <fullName evidence="2">Uncharacterized protein</fullName>
    </submittedName>
</protein>
<feature type="compositionally biased region" description="Basic and acidic residues" evidence="1">
    <location>
        <begin position="458"/>
        <end position="483"/>
    </location>
</feature>
<dbReference type="AlphaFoldDB" id="A0AAD7CFU0"/>
<reference evidence="2" key="1">
    <citation type="submission" date="2023-03" db="EMBL/GenBank/DDBJ databases">
        <title>Massive genome expansion in bonnet fungi (Mycena s.s.) driven by repeated elements and novel gene families across ecological guilds.</title>
        <authorList>
            <consortium name="Lawrence Berkeley National Laboratory"/>
            <person name="Harder C.B."/>
            <person name="Miyauchi S."/>
            <person name="Viragh M."/>
            <person name="Kuo A."/>
            <person name="Thoen E."/>
            <person name="Andreopoulos B."/>
            <person name="Lu D."/>
            <person name="Skrede I."/>
            <person name="Drula E."/>
            <person name="Henrissat B."/>
            <person name="Morin E."/>
            <person name="Kohler A."/>
            <person name="Barry K."/>
            <person name="LaButti K."/>
            <person name="Morin E."/>
            <person name="Salamov A."/>
            <person name="Lipzen A."/>
            <person name="Mereny Z."/>
            <person name="Hegedus B."/>
            <person name="Baldrian P."/>
            <person name="Stursova M."/>
            <person name="Weitz H."/>
            <person name="Taylor A."/>
            <person name="Grigoriev I.V."/>
            <person name="Nagy L.G."/>
            <person name="Martin F."/>
            <person name="Kauserud H."/>
        </authorList>
    </citation>
    <scope>NUCLEOTIDE SEQUENCE</scope>
    <source>
        <strain evidence="2">9284</strain>
    </source>
</reference>
<evidence type="ECO:0000256" key="1">
    <source>
        <dbReference type="SAM" id="MobiDB-lite"/>
    </source>
</evidence>
<dbReference type="Proteomes" id="UP001221142">
    <property type="component" value="Unassembled WGS sequence"/>
</dbReference>
<evidence type="ECO:0000313" key="2">
    <source>
        <dbReference type="EMBL" id="KAJ7647367.1"/>
    </source>
</evidence>
<feature type="compositionally biased region" description="Low complexity" evidence="1">
    <location>
        <begin position="351"/>
        <end position="362"/>
    </location>
</feature>
<proteinExistence type="predicted"/>
<keyword evidence="3" id="KW-1185">Reference proteome</keyword>
<dbReference type="EMBL" id="JARKIF010000002">
    <property type="protein sequence ID" value="KAJ7647367.1"/>
    <property type="molecule type" value="Genomic_DNA"/>
</dbReference>
<feature type="compositionally biased region" description="Low complexity" evidence="1">
    <location>
        <begin position="411"/>
        <end position="420"/>
    </location>
</feature>
<feature type="region of interest" description="Disordered" evidence="1">
    <location>
        <begin position="1"/>
        <end position="56"/>
    </location>
</feature>
<feature type="compositionally biased region" description="Basic and acidic residues" evidence="1">
    <location>
        <begin position="492"/>
        <end position="504"/>
    </location>
</feature>
<feature type="region of interest" description="Disordered" evidence="1">
    <location>
        <begin position="323"/>
        <end position="362"/>
    </location>
</feature>
<feature type="compositionally biased region" description="Basic and acidic residues" evidence="1">
    <location>
        <begin position="441"/>
        <end position="451"/>
    </location>
</feature>
<feature type="region of interest" description="Disordered" evidence="1">
    <location>
        <begin position="375"/>
        <end position="519"/>
    </location>
</feature>
<evidence type="ECO:0000313" key="3">
    <source>
        <dbReference type="Proteomes" id="UP001221142"/>
    </source>
</evidence>
<sequence>MTRDRPNFSSPSSMSADPIRIVPGAPPPKEISKSARKKRKPKAKGEPSTPVGTPAVLESSSAALIEKAPEAAEIQAGAVAADLLAQPEAEPEAAPIALSPIVDLISKRLKVTSKKIGRISTYANTEPEKLNDDQKATLKTLPALEAVQKELGEVKKAVESHEAQLVTELTLKRQEADRNEKARIASAVAAAEAAAVARVSEVLNFLRLRSLIASGEVSVGLESAEVTAVFSAADALTEGGENKQAVLAGFMLGQGSYEGVSYTRLLEITQIGLNPRAATPVEETSTEAAPEAIAEEQPVGIAASGSFDFMQASELEQPFEENAEWVERSDAAAPQEEEQVEAPANGHIPAEEPATTVTPPEDTFQSNAAIDWAADDDEGLPSIDGLHAKFGTSGSATPAAAEEDLQTNGHTATAPEVPAAAEEDDGFITQARGRGRARGFRGGERGGERGGLRGGFRGGDRGSFRGGDRGGFRGGDRGGERGGYRGGYRGRGGGEWRGDGERGRGGRGRGRGGEQAAPQ</sequence>
<name>A0AAD7CFU0_9AGAR</name>